<reference evidence="2" key="1">
    <citation type="submission" date="2022-02" db="EMBL/GenBank/DDBJ databases">
        <authorList>
            <person name="Henning P.M."/>
            <person name="McCubbin A.G."/>
            <person name="Shore J.S."/>
        </authorList>
    </citation>
    <scope>NUCLEOTIDE SEQUENCE</scope>
    <source>
        <strain evidence="2">F60SS</strain>
        <tissue evidence="2">Leaves</tissue>
    </source>
</reference>
<dbReference type="OrthoDB" id="1939276at2759"/>
<comment type="caution">
    <text evidence="2">The sequence shown here is derived from an EMBL/GenBank/DDBJ whole genome shotgun (WGS) entry which is preliminary data.</text>
</comment>
<dbReference type="SUPFAM" id="SSF81383">
    <property type="entry name" value="F-box domain"/>
    <property type="match status" value="1"/>
</dbReference>
<accession>A0A9Q0J2K3</accession>
<dbReference type="Pfam" id="PF24758">
    <property type="entry name" value="LRR_At5g56370"/>
    <property type="match status" value="1"/>
</dbReference>
<gene>
    <name evidence="2" type="ORF">Tsubulata_046407</name>
</gene>
<keyword evidence="3" id="KW-1185">Reference proteome</keyword>
<dbReference type="PANTHER" id="PTHR31639">
    <property type="entry name" value="F-BOX PROTEIN-LIKE"/>
    <property type="match status" value="1"/>
</dbReference>
<sequence>MKKLSFLVCGKLGSLCSSHRSRITHSDGCTNADHDQVDRISKLPASVRAHILSFLPIKDAVKAMQLRCFGSLWASIDNLDLNLCLSHDCRIVVARDSDDFKFIDFVHQVLLLHQKSDIYRLHLSLRGLLHVVQLSYAIPSDPCPHSQELLKRETDLADMCIHFAMRKEVKILDLDFVAACQEDWLKHWTFLHKGMYKVSDCLFSCDSLQQLSLVYCRVVAPAGQICMKCLQTLYLRHVYLDDSTVENLISGCPLLENLSLIRCYGFQKLNFASPNLKYVNVFRHTSSGLEISGPHIKVLHMRSCLFRDFKLDNYSSALDVTLGLCSAPLVDAKSYEKYPGLRMMLEQCKYAQALTIEARILEVSEDMGDNMITPEVREGENGGSFKFVLNHLRIVRFHWWEMDFELFQLVRFVLMAARNLEKIVISPTPNFIYKIILLSLPRASPRAVMLFT</sequence>
<organism evidence="2 3">
    <name type="scientific">Turnera subulata</name>
    <dbReference type="NCBI Taxonomy" id="218843"/>
    <lineage>
        <taxon>Eukaryota</taxon>
        <taxon>Viridiplantae</taxon>
        <taxon>Streptophyta</taxon>
        <taxon>Embryophyta</taxon>
        <taxon>Tracheophyta</taxon>
        <taxon>Spermatophyta</taxon>
        <taxon>Magnoliopsida</taxon>
        <taxon>eudicotyledons</taxon>
        <taxon>Gunneridae</taxon>
        <taxon>Pentapetalae</taxon>
        <taxon>rosids</taxon>
        <taxon>fabids</taxon>
        <taxon>Malpighiales</taxon>
        <taxon>Passifloraceae</taxon>
        <taxon>Turnera</taxon>
    </lineage>
</organism>
<dbReference type="AlphaFoldDB" id="A0A9Q0J2K3"/>
<dbReference type="InterPro" id="IPR036047">
    <property type="entry name" value="F-box-like_dom_sf"/>
</dbReference>
<feature type="domain" description="F-box/LRR-repeat protein 15/At3g58940/PEG3-like LRR" evidence="1">
    <location>
        <begin position="197"/>
        <end position="290"/>
    </location>
</feature>
<reference evidence="2" key="2">
    <citation type="journal article" date="2023" name="Plants (Basel)">
        <title>Annotation of the Turnera subulata (Passifloraceae) Draft Genome Reveals the S-Locus Evolved after the Divergence of Turneroideae from Passifloroideae in a Stepwise Manner.</title>
        <authorList>
            <person name="Henning P.M."/>
            <person name="Roalson E.H."/>
            <person name="Mir W."/>
            <person name="McCubbin A.G."/>
            <person name="Shore J.S."/>
        </authorList>
    </citation>
    <scope>NUCLEOTIDE SEQUENCE</scope>
    <source>
        <strain evidence="2">F60SS</strain>
    </source>
</reference>
<dbReference type="InterPro" id="IPR055411">
    <property type="entry name" value="LRR_FXL15/At3g58940/PEG3-like"/>
</dbReference>
<dbReference type="InterPro" id="IPR032675">
    <property type="entry name" value="LRR_dom_sf"/>
</dbReference>
<dbReference type="EMBL" id="JAKUCV010006915">
    <property type="protein sequence ID" value="KAJ4825405.1"/>
    <property type="molecule type" value="Genomic_DNA"/>
</dbReference>
<dbReference type="Proteomes" id="UP001141552">
    <property type="component" value="Unassembled WGS sequence"/>
</dbReference>
<evidence type="ECO:0000313" key="2">
    <source>
        <dbReference type="EMBL" id="KAJ4825405.1"/>
    </source>
</evidence>
<evidence type="ECO:0000313" key="3">
    <source>
        <dbReference type="Proteomes" id="UP001141552"/>
    </source>
</evidence>
<evidence type="ECO:0000259" key="1">
    <source>
        <dbReference type="Pfam" id="PF24758"/>
    </source>
</evidence>
<dbReference type="PANTHER" id="PTHR31639:SF285">
    <property type="entry name" value="OS01G0730200 PROTEIN"/>
    <property type="match status" value="1"/>
</dbReference>
<dbReference type="Gene3D" id="3.80.10.10">
    <property type="entry name" value="Ribonuclease Inhibitor"/>
    <property type="match status" value="1"/>
</dbReference>
<protein>
    <recommendedName>
        <fullName evidence="1">F-box/LRR-repeat protein 15/At3g58940/PEG3-like LRR domain-containing protein</fullName>
    </recommendedName>
</protein>
<dbReference type="SUPFAM" id="SSF52047">
    <property type="entry name" value="RNI-like"/>
    <property type="match status" value="1"/>
</dbReference>
<proteinExistence type="predicted"/>
<name>A0A9Q0J2K3_9ROSI</name>